<evidence type="ECO:0000313" key="2">
    <source>
        <dbReference type="EMBL" id="SFC35058.1"/>
    </source>
</evidence>
<feature type="domain" description="DUF8152" evidence="1">
    <location>
        <begin position="10"/>
        <end position="93"/>
    </location>
</feature>
<evidence type="ECO:0000259" key="1">
    <source>
        <dbReference type="Pfam" id="PF26479"/>
    </source>
</evidence>
<name>A0A1I1ILD6_NATHA</name>
<dbReference type="Proteomes" id="UP000199161">
    <property type="component" value="Unassembled WGS sequence"/>
</dbReference>
<reference evidence="3" key="1">
    <citation type="submission" date="2016-10" db="EMBL/GenBank/DDBJ databases">
        <authorList>
            <person name="Varghese N."/>
            <person name="Submissions S."/>
        </authorList>
    </citation>
    <scope>NUCLEOTIDE SEQUENCE [LARGE SCALE GENOMIC DNA]</scope>
    <source>
        <strain evidence="3">DSM 13078</strain>
    </source>
</reference>
<accession>A0A1I1ILD6</accession>
<sequence length="97" mass="10321">MTDSNAEDPVADLARHLEATGELPLERSASRVLGEAEAVASDAAAGDLDAETVRERVRTVRDLLGELDEIEHDEARAHVDAALERCADVLEENGSAA</sequence>
<dbReference type="InterPro" id="IPR058465">
    <property type="entry name" value="DUF8152"/>
</dbReference>
<evidence type="ECO:0000313" key="3">
    <source>
        <dbReference type="Proteomes" id="UP000199161"/>
    </source>
</evidence>
<dbReference type="EMBL" id="FOKW01000007">
    <property type="protein sequence ID" value="SFC35058.1"/>
    <property type="molecule type" value="Genomic_DNA"/>
</dbReference>
<proteinExistence type="predicted"/>
<gene>
    <name evidence="2" type="ORF">SAMN05444422_107143</name>
</gene>
<protein>
    <recommendedName>
        <fullName evidence="1">DUF8152 domain-containing protein</fullName>
    </recommendedName>
</protein>
<keyword evidence="3" id="KW-1185">Reference proteome</keyword>
<dbReference type="RefSeq" id="WP_089788734.1">
    <property type="nucleotide sequence ID" value="NZ_FOKW01000007.1"/>
</dbReference>
<dbReference type="Pfam" id="PF26479">
    <property type="entry name" value="DUF8152"/>
    <property type="match status" value="1"/>
</dbReference>
<dbReference type="OrthoDB" id="204708at2157"/>
<organism evidence="2 3">
    <name type="scientific">Natronobacterium haloterrestre</name>
    <name type="common">Halobiforma haloterrestris</name>
    <dbReference type="NCBI Taxonomy" id="148448"/>
    <lineage>
        <taxon>Archaea</taxon>
        <taxon>Methanobacteriati</taxon>
        <taxon>Methanobacteriota</taxon>
        <taxon>Stenosarchaea group</taxon>
        <taxon>Halobacteria</taxon>
        <taxon>Halobacteriales</taxon>
        <taxon>Natrialbaceae</taxon>
        <taxon>Natronobacterium</taxon>
    </lineage>
</organism>
<dbReference type="AlphaFoldDB" id="A0A1I1ILD6"/>